<comment type="caution">
    <text evidence="3">The sequence shown here is derived from an EMBL/GenBank/DDBJ whole genome shotgun (WGS) entry which is preliminary data.</text>
</comment>
<evidence type="ECO:0000256" key="2">
    <source>
        <dbReference type="SAM" id="MobiDB-lite"/>
    </source>
</evidence>
<sequence length="389" mass="42658">MRYLRLLLGAVVIVGALYLIVVEQMAGASSNAVVNAPVVTLRSPIAGQLDLSPLALGAVVTRDEPLAEIRDNQADRVRLNDLLMERDLALAELNRLRTVRDRRSNHFGEVSGLARAYREARWRELAAMSGEATSGEVPAFESDKVVPSEGLDRIEEAAQPLQVDPEPPRRGAGSAPSESQSVQQFRRDEVEKGTYLDGSANPVWSYQMRSLEASLALGVSDAELKEALARVTAYEARIERERERVNLLAGANVSTPVHGVLWERLVADGVVLQRGDPMLRIANCEAVLVTLSVTENVYNTLQTGDAATFRFNGSSQTMQGTVARLAGSGAATVYRELAVAPSQKHLERYDVTLLVPELRDTPEEGCPIGRTGRVFFDDRPLNFLRDLWN</sequence>
<proteinExistence type="predicted"/>
<evidence type="ECO:0000313" key="3">
    <source>
        <dbReference type="EMBL" id="KGM50597.1"/>
    </source>
</evidence>
<keyword evidence="4" id="KW-1185">Reference proteome</keyword>
<feature type="region of interest" description="Disordered" evidence="2">
    <location>
        <begin position="158"/>
        <end position="187"/>
    </location>
</feature>
<dbReference type="OrthoDB" id="7477732at2"/>
<reference evidence="3 4" key="1">
    <citation type="journal article" date="2015" name="Antonie Van Leeuwenhoek">
        <title>Pseudooceanicola atlanticus gen. nov. sp. nov., isolated from surface seawater of the Atlantic Ocean and reclassification of Oceanicola batsensis, Oceanicola marinus, Oceanicola nitratireducens, Oceanicola nanhaiensis, Oceanicola antarcticus and Oceanicola flagellatus, as Pseudooceanicola batsensis comb. nov., Pseudooceanicola marinus comb. nov., Pseudooceanicola nitratireducens comb. nov., Pseudooceanicola nanhaiensis comb. nov., Pseudooceanicola antarcticus comb. nov., and Pseudooceanicola flagellatus comb. nov.</title>
        <authorList>
            <person name="Lai Q."/>
            <person name="Li G."/>
            <person name="Liu X."/>
            <person name="Du Y."/>
            <person name="Sun F."/>
            <person name="Shao Z."/>
        </authorList>
    </citation>
    <scope>NUCLEOTIDE SEQUENCE [LARGE SCALE GENOMIC DNA]</scope>
    <source>
        <strain evidence="3 4">22II-s11g</strain>
    </source>
</reference>
<dbReference type="eggNOG" id="COG1566">
    <property type="taxonomic scope" value="Bacteria"/>
</dbReference>
<dbReference type="PANTHER" id="PTHR30386:SF19">
    <property type="entry name" value="MULTIDRUG EXPORT PROTEIN EMRA-RELATED"/>
    <property type="match status" value="1"/>
</dbReference>
<evidence type="ECO:0000256" key="1">
    <source>
        <dbReference type="ARBA" id="ARBA00004196"/>
    </source>
</evidence>
<name>A0A0A0EN15_9RHOB</name>
<organism evidence="3 4">
    <name type="scientific">Pseudooceanicola atlanticus</name>
    <dbReference type="NCBI Taxonomy" id="1461694"/>
    <lineage>
        <taxon>Bacteria</taxon>
        <taxon>Pseudomonadati</taxon>
        <taxon>Pseudomonadota</taxon>
        <taxon>Alphaproteobacteria</taxon>
        <taxon>Rhodobacterales</taxon>
        <taxon>Paracoccaceae</taxon>
        <taxon>Pseudooceanicola</taxon>
    </lineage>
</organism>
<dbReference type="RefSeq" id="WP_043745091.1">
    <property type="nucleotide sequence ID" value="NZ_AQQX01000001.1"/>
</dbReference>
<gene>
    <name evidence="3" type="ORF">ATO9_03710</name>
</gene>
<dbReference type="STRING" id="1461694.ATO9_03710"/>
<accession>A0A0A0EN15</accession>
<comment type="subcellular location">
    <subcellularLocation>
        <location evidence="1">Cell envelope</location>
    </subcellularLocation>
</comment>
<dbReference type="Proteomes" id="UP000030004">
    <property type="component" value="Unassembled WGS sequence"/>
</dbReference>
<dbReference type="SUPFAM" id="SSF111369">
    <property type="entry name" value="HlyD-like secretion proteins"/>
    <property type="match status" value="1"/>
</dbReference>
<dbReference type="PANTHER" id="PTHR30386">
    <property type="entry name" value="MEMBRANE FUSION SUBUNIT OF EMRAB-TOLC MULTIDRUG EFFLUX PUMP"/>
    <property type="match status" value="1"/>
</dbReference>
<evidence type="ECO:0000313" key="4">
    <source>
        <dbReference type="Proteomes" id="UP000030004"/>
    </source>
</evidence>
<dbReference type="GO" id="GO:0030313">
    <property type="term" value="C:cell envelope"/>
    <property type="evidence" value="ECO:0007669"/>
    <property type="project" value="UniProtKB-SubCell"/>
</dbReference>
<evidence type="ECO:0008006" key="5">
    <source>
        <dbReference type="Google" id="ProtNLM"/>
    </source>
</evidence>
<dbReference type="InterPro" id="IPR050739">
    <property type="entry name" value="MFP"/>
</dbReference>
<dbReference type="EMBL" id="AQQX01000001">
    <property type="protein sequence ID" value="KGM50597.1"/>
    <property type="molecule type" value="Genomic_DNA"/>
</dbReference>
<dbReference type="AlphaFoldDB" id="A0A0A0EN15"/>
<protein>
    <recommendedName>
        <fullName evidence="5">HlyD family secretion protein</fullName>
    </recommendedName>
</protein>